<evidence type="ECO:0000313" key="1">
    <source>
        <dbReference type="EMBL" id="MPC59039.1"/>
    </source>
</evidence>
<gene>
    <name evidence="1" type="ORF">E2C01_053054</name>
</gene>
<evidence type="ECO:0000313" key="2">
    <source>
        <dbReference type="Proteomes" id="UP000324222"/>
    </source>
</evidence>
<keyword evidence="2" id="KW-1185">Reference proteome</keyword>
<organism evidence="1 2">
    <name type="scientific">Portunus trituberculatus</name>
    <name type="common">Swimming crab</name>
    <name type="synonym">Neptunus trituberculatus</name>
    <dbReference type="NCBI Taxonomy" id="210409"/>
    <lineage>
        <taxon>Eukaryota</taxon>
        <taxon>Metazoa</taxon>
        <taxon>Ecdysozoa</taxon>
        <taxon>Arthropoda</taxon>
        <taxon>Crustacea</taxon>
        <taxon>Multicrustacea</taxon>
        <taxon>Malacostraca</taxon>
        <taxon>Eumalacostraca</taxon>
        <taxon>Eucarida</taxon>
        <taxon>Decapoda</taxon>
        <taxon>Pleocyemata</taxon>
        <taxon>Brachyura</taxon>
        <taxon>Eubrachyura</taxon>
        <taxon>Portunoidea</taxon>
        <taxon>Portunidae</taxon>
        <taxon>Portuninae</taxon>
        <taxon>Portunus</taxon>
    </lineage>
</organism>
<dbReference type="EMBL" id="VSRR010016199">
    <property type="protein sequence ID" value="MPC59039.1"/>
    <property type="molecule type" value="Genomic_DNA"/>
</dbReference>
<protein>
    <submittedName>
        <fullName evidence="1">Uncharacterized protein</fullName>
    </submittedName>
</protein>
<dbReference type="Proteomes" id="UP000324222">
    <property type="component" value="Unassembled WGS sequence"/>
</dbReference>
<dbReference type="AlphaFoldDB" id="A0A5B7GN57"/>
<reference evidence="1 2" key="1">
    <citation type="submission" date="2019-05" db="EMBL/GenBank/DDBJ databases">
        <title>Another draft genome of Portunus trituberculatus and its Hox gene families provides insights of decapod evolution.</title>
        <authorList>
            <person name="Jeong J.-H."/>
            <person name="Song I."/>
            <person name="Kim S."/>
            <person name="Choi T."/>
            <person name="Kim D."/>
            <person name="Ryu S."/>
            <person name="Kim W."/>
        </authorList>
    </citation>
    <scope>NUCLEOTIDE SEQUENCE [LARGE SCALE GENOMIC DNA]</scope>
    <source>
        <tissue evidence="1">Muscle</tissue>
    </source>
</reference>
<name>A0A5B7GN57_PORTR</name>
<accession>A0A5B7GN57</accession>
<comment type="caution">
    <text evidence="1">The sequence shown here is derived from an EMBL/GenBank/DDBJ whole genome shotgun (WGS) entry which is preliminary data.</text>
</comment>
<sequence length="38" mass="4401">MNMETHHGTPVHECQELCNINWRNALENLANHLCGIEK</sequence>
<proteinExistence type="predicted"/>